<dbReference type="PANTHER" id="PTHR35391">
    <property type="entry name" value="C2H2-TYPE DOMAIN-CONTAINING PROTEIN-RELATED"/>
    <property type="match status" value="1"/>
</dbReference>
<sequence>MDSDVEMEDGEQQAMRHSESPESTSIHELAERCYALFEALIKTAQPVHFDSIETQLGRFNIWVSNIGVLAAGTTSLDHRLRYSHDTKTMVTDLLGILQRNLTQALDCEDTTTPASAARSDIFMESMRSISASIDRLQTLSNLIRKCSTESRNFRATKLDDTDDDNFEGFAKTIIRHRFKRINESLCEQVAASLSLRRRRFTYRSKHQAKLANKSVSPAGNLRLNSKVQAPNIPQLQSIQMEIARNQVPQKYPINLKGSLPQNPTAMSQTNASTLNTGLLRKALRATPKDTPSLISRGTSIKDESLDFPPPPKPKGQEFTCPYCCELLPASKASNTTWWQAHVNTDLEGYVCISEKCSRVPVFFVKSDDWVAHMSTHGPANMAWNVHLSVWTCPNCSDLEPFRWKQDFLGHMRTVHSKQFTEPQLLAIARRNMVAMPRERFVCPFCDCIPEEIDYITPSNRDIIVEKHNLLEKHIAGHLKSLAFLSLTYREDIEEAFSDASRDPAQGLNLLKDQTDERSTLKDSFESGSENSIGDGKKQPFNVPKEKPWLGRTNDLNDFTLHGWVEDFDPSQDFRLPETEKTIWDFLPPRPYNYANDEIIQNITIFQMEHVREIIMKNDSLEQRPKPIPSPFFPSPFAQPDILPPNTLPPITEVFKQVELENWNDGTETLFEANSLHGGETSGPEPIPNTSFFPVGRLVPAEMLHHIYDSEQFSEGNSNQAYFAASGPYVYDKICEYTCIEPGCGAIHSITLQDYTTGILNQDEIHRLIYINTGFRCLAHEPALARSNILVKWTIPKNSLFAESMTLARESKVAILCPEKGCNQQFRSQGEWKRHVSAIIRPYYCLRGSCAVNGVPVRKGFGRIEEIINHLKNENGRHHVQVRYRPVEGWDFRSKTLEETDEALKKISYIPQEQMNAWYGVGVAAGNASSLTIAPVQE</sequence>
<gene>
    <name evidence="3" type="ORF">TWF694_001317</name>
</gene>
<reference evidence="3 4" key="1">
    <citation type="submission" date="2019-10" db="EMBL/GenBank/DDBJ databases">
        <authorList>
            <person name="Palmer J.M."/>
        </authorList>
    </citation>
    <scope>NUCLEOTIDE SEQUENCE [LARGE SCALE GENOMIC DNA]</scope>
    <source>
        <strain evidence="3 4">TWF694</strain>
    </source>
</reference>
<name>A0AAV9XRF8_9PEZI</name>
<feature type="domain" description="C2H2-type" evidence="2">
    <location>
        <begin position="390"/>
        <end position="415"/>
    </location>
</feature>
<feature type="compositionally biased region" description="Acidic residues" evidence="1">
    <location>
        <begin position="1"/>
        <end position="11"/>
    </location>
</feature>
<comment type="caution">
    <text evidence="3">The sequence shown here is derived from an EMBL/GenBank/DDBJ whole genome shotgun (WGS) entry which is preliminary data.</text>
</comment>
<dbReference type="AlphaFoldDB" id="A0AAV9XRF8"/>
<proteinExistence type="predicted"/>
<keyword evidence="4" id="KW-1185">Reference proteome</keyword>
<feature type="compositionally biased region" description="Basic and acidic residues" evidence="1">
    <location>
        <begin position="512"/>
        <end position="524"/>
    </location>
</feature>
<dbReference type="SMART" id="SM00355">
    <property type="entry name" value="ZnF_C2H2"/>
    <property type="match status" value="3"/>
</dbReference>
<feature type="region of interest" description="Disordered" evidence="1">
    <location>
        <begin position="289"/>
        <end position="308"/>
    </location>
</feature>
<organism evidence="3 4">
    <name type="scientific">Orbilia ellipsospora</name>
    <dbReference type="NCBI Taxonomy" id="2528407"/>
    <lineage>
        <taxon>Eukaryota</taxon>
        <taxon>Fungi</taxon>
        <taxon>Dikarya</taxon>
        <taxon>Ascomycota</taxon>
        <taxon>Pezizomycotina</taxon>
        <taxon>Orbiliomycetes</taxon>
        <taxon>Orbiliales</taxon>
        <taxon>Orbiliaceae</taxon>
        <taxon>Orbilia</taxon>
    </lineage>
</organism>
<evidence type="ECO:0000313" key="3">
    <source>
        <dbReference type="EMBL" id="KAK6544628.1"/>
    </source>
</evidence>
<feature type="domain" description="C2H2-type" evidence="2">
    <location>
        <begin position="349"/>
        <end position="376"/>
    </location>
</feature>
<dbReference type="EMBL" id="JAVHJO010000001">
    <property type="protein sequence ID" value="KAK6544628.1"/>
    <property type="molecule type" value="Genomic_DNA"/>
</dbReference>
<evidence type="ECO:0000259" key="2">
    <source>
        <dbReference type="SMART" id="SM00355"/>
    </source>
</evidence>
<dbReference type="Proteomes" id="UP001365542">
    <property type="component" value="Unassembled WGS sequence"/>
</dbReference>
<feature type="region of interest" description="Disordered" evidence="1">
    <location>
        <begin position="511"/>
        <end position="541"/>
    </location>
</feature>
<evidence type="ECO:0000313" key="4">
    <source>
        <dbReference type="Proteomes" id="UP001365542"/>
    </source>
</evidence>
<feature type="domain" description="C2H2-type" evidence="2">
    <location>
        <begin position="814"/>
        <end position="836"/>
    </location>
</feature>
<protein>
    <recommendedName>
        <fullName evidence="2">C2H2-type domain-containing protein</fullName>
    </recommendedName>
</protein>
<evidence type="ECO:0000256" key="1">
    <source>
        <dbReference type="SAM" id="MobiDB-lite"/>
    </source>
</evidence>
<dbReference type="InterPro" id="IPR013087">
    <property type="entry name" value="Znf_C2H2_type"/>
</dbReference>
<dbReference type="PANTHER" id="PTHR35391:SF7">
    <property type="entry name" value="C2H2-TYPE DOMAIN-CONTAINING PROTEIN"/>
    <property type="match status" value="1"/>
</dbReference>
<feature type="region of interest" description="Disordered" evidence="1">
    <location>
        <begin position="1"/>
        <end position="24"/>
    </location>
</feature>
<accession>A0AAV9XRF8</accession>